<protein>
    <recommendedName>
        <fullName evidence="4">6-bladed beta-propeller</fullName>
    </recommendedName>
</protein>
<dbReference type="InterPro" id="IPR011042">
    <property type="entry name" value="6-blade_b-propeller_TolB-like"/>
</dbReference>
<dbReference type="Proteomes" id="UP000192610">
    <property type="component" value="Unassembled WGS sequence"/>
</dbReference>
<accession>A0A1V9ELL8</accession>
<evidence type="ECO:0008006" key="4">
    <source>
        <dbReference type="Google" id="ProtNLM"/>
    </source>
</evidence>
<proteinExistence type="predicted"/>
<dbReference type="Gene3D" id="2.120.10.30">
    <property type="entry name" value="TolB, C-terminal domain"/>
    <property type="match status" value="1"/>
</dbReference>
<keyword evidence="3" id="KW-1185">Reference proteome</keyword>
<dbReference type="EMBL" id="LVXG01000023">
    <property type="protein sequence ID" value="OQP47016.1"/>
    <property type="molecule type" value="Genomic_DNA"/>
</dbReference>
<dbReference type="SUPFAM" id="SSF63829">
    <property type="entry name" value="Calcium-dependent phosphotriesterase"/>
    <property type="match status" value="1"/>
</dbReference>
<reference evidence="3" key="1">
    <citation type="submission" date="2016-04" db="EMBL/GenBank/DDBJ databases">
        <authorList>
            <person name="Chen L."/>
            <person name="Zhuang W."/>
            <person name="Wang G."/>
        </authorList>
    </citation>
    <scope>NUCLEOTIDE SEQUENCE [LARGE SCALE GENOMIC DNA]</scope>
    <source>
        <strain evidence="3">17621</strain>
    </source>
</reference>
<feature type="chain" id="PRO_5010704053" description="6-bladed beta-propeller" evidence="1">
    <location>
        <begin position="21"/>
        <end position="271"/>
    </location>
</feature>
<evidence type="ECO:0000256" key="1">
    <source>
        <dbReference type="SAM" id="SignalP"/>
    </source>
</evidence>
<sequence length="271" mass="31257">MVRILIILTSFLYCCKTACAQTADTTFIFNKLAGQQVTDFTVDNLGNLYILNNTGQIKKMGPAGDSIAVFNNVRQYGKLYLIDVTNPLRVLLYFRDFGTIVVLDRFLNPRATIDLRKQQLFQVNAIGQSYDNNIWVYDELESKLKRVAEDGRVLDQTTDFRMIVDTAPSPQFIVDQNRLVYLYDSLKGVYMFDYYGAYKNRIQLKGWTDFTVIGNAIYGRDANMLYRYEAGTLNLQNYPIPAAMRDAQKIKIMPGNLYVLRNNRLEVFSYH</sequence>
<evidence type="ECO:0000313" key="3">
    <source>
        <dbReference type="Proteomes" id="UP000192610"/>
    </source>
</evidence>
<name>A0A1V9ELL8_9BACT</name>
<organism evidence="2 3">
    <name type="scientific">Niastella yeongjuensis</name>
    <dbReference type="NCBI Taxonomy" id="354355"/>
    <lineage>
        <taxon>Bacteria</taxon>
        <taxon>Pseudomonadati</taxon>
        <taxon>Bacteroidota</taxon>
        <taxon>Chitinophagia</taxon>
        <taxon>Chitinophagales</taxon>
        <taxon>Chitinophagaceae</taxon>
        <taxon>Niastella</taxon>
    </lineage>
</organism>
<keyword evidence="1" id="KW-0732">Signal</keyword>
<dbReference type="STRING" id="354355.SAMN05660816_01171"/>
<comment type="caution">
    <text evidence="2">The sequence shown here is derived from an EMBL/GenBank/DDBJ whole genome shotgun (WGS) entry which is preliminary data.</text>
</comment>
<feature type="signal peptide" evidence="1">
    <location>
        <begin position="1"/>
        <end position="20"/>
    </location>
</feature>
<dbReference type="AlphaFoldDB" id="A0A1V9ELL8"/>
<evidence type="ECO:0000313" key="2">
    <source>
        <dbReference type="EMBL" id="OQP47016.1"/>
    </source>
</evidence>
<gene>
    <name evidence="2" type="ORF">A4H97_05730</name>
</gene>